<dbReference type="eggNOG" id="ENOG502RQH0">
    <property type="taxonomic scope" value="Eukaryota"/>
</dbReference>
<feature type="compositionally biased region" description="Polar residues" evidence="1">
    <location>
        <begin position="51"/>
        <end position="65"/>
    </location>
</feature>
<evidence type="ECO:0000256" key="1">
    <source>
        <dbReference type="SAM" id="MobiDB-lite"/>
    </source>
</evidence>
<keyword evidence="3" id="KW-1185">Reference proteome</keyword>
<organism evidence="2 3">
    <name type="scientific">Paracoccidioides brasiliensis (strain Pb18)</name>
    <dbReference type="NCBI Taxonomy" id="502780"/>
    <lineage>
        <taxon>Eukaryota</taxon>
        <taxon>Fungi</taxon>
        <taxon>Dikarya</taxon>
        <taxon>Ascomycota</taxon>
        <taxon>Pezizomycotina</taxon>
        <taxon>Eurotiomycetes</taxon>
        <taxon>Eurotiomycetidae</taxon>
        <taxon>Onygenales</taxon>
        <taxon>Ajellomycetaceae</taxon>
        <taxon>Paracoccidioides</taxon>
    </lineage>
</organism>
<dbReference type="RefSeq" id="XP_010759863.1">
    <property type="nucleotide sequence ID" value="XM_010761561.1"/>
</dbReference>
<dbReference type="OrthoDB" id="73875at2759"/>
<evidence type="ECO:0000313" key="2">
    <source>
        <dbReference type="EMBL" id="KGM92097.1"/>
    </source>
</evidence>
<dbReference type="EMBL" id="KN275960">
    <property type="protein sequence ID" value="KGM92097.1"/>
    <property type="molecule type" value="Genomic_DNA"/>
</dbReference>
<dbReference type="VEuPathDB" id="FungiDB:PADG_11627"/>
<proteinExistence type="predicted"/>
<dbReference type="HOGENOM" id="CLU_1768675_0_0_1"/>
<dbReference type="AlphaFoldDB" id="A0A0A0HTY2"/>
<evidence type="ECO:0000313" key="3">
    <source>
        <dbReference type="Proteomes" id="UP000001628"/>
    </source>
</evidence>
<name>A0A0A0HTY2_PARBD</name>
<gene>
    <name evidence="2" type="ORF">PADG_11627</name>
</gene>
<protein>
    <submittedName>
        <fullName evidence="2">Uncharacterized protein</fullName>
    </submittedName>
</protein>
<dbReference type="KEGG" id="pbn:PADG_11627"/>
<reference evidence="2 3" key="1">
    <citation type="journal article" date="2011" name="PLoS Genet.">
        <title>Comparative genomic analysis of human fungal pathogens causing paracoccidioidomycosis.</title>
        <authorList>
            <person name="Desjardins C.A."/>
            <person name="Champion M.D."/>
            <person name="Holder J.W."/>
            <person name="Muszewska A."/>
            <person name="Goldberg J."/>
            <person name="Bailao A.M."/>
            <person name="Brigido M.M."/>
            <person name="Ferreira M.E."/>
            <person name="Garcia A.M."/>
            <person name="Grynberg M."/>
            <person name="Gujja S."/>
            <person name="Heiman D.I."/>
            <person name="Henn M.R."/>
            <person name="Kodira C.D."/>
            <person name="Leon-Narvaez H."/>
            <person name="Longo L.V."/>
            <person name="Ma L.J."/>
            <person name="Malavazi I."/>
            <person name="Matsuo A.L."/>
            <person name="Morais F.V."/>
            <person name="Pereira M."/>
            <person name="Rodriguez-Brito S."/>
            <person name="Sakthikumar S."/>
            <person name="Salem-Izacc S.M."/>
            <person name="Sykes S.M."/>
            <person name="Teixeira M.M."/>
            <person name="Vallejo M.C."/>
            <person name="Walter M.E."/>
            <person name="Yandava C."/>
            <person name="Young S."/>
            <person name="Zeng Q."/>
            <person name="Zucker J."/>
            <person name="Felipe M.S."/>
            <person name="Goldman G.H."/>
            <person name="Haas B.J."/>
            <person name="McEwen J.G."/>
            <person name="Nino-Vega G."/>
            <person name="Puccia R."/>
            <person name="San-Blas G."/>
            <person name="Soares C.M."/>
            <person name="Birren B.W."/>
            <person name="Cuomo C.A."/>
        </authorList>
    </citation>
    <scope>NUCLEOTIDE SEQUENCE [LARGE SCALE GENOMIC DNA]</scope>
    <source>
        <strain evidence="2 3">Pb18</strain>
    </source>
</reference>
<feature type="region of interest" description="Disordered" evidence="1">
    <location>
        <begin position="25"/>
        <end position="80"/>
    </location>
</feature>
<accession>A0A0A0HTY2</accession>
<sequence length="147" mass="15978">MSHDLTSRCDGATAHYSTVKGRLKFGPKSLGHQPGKVAGPQHRSTVPRLPLNNQLAKTTSDQIASEKSVLSPPPAQVDSSASGQCGHLSLFAMRQRRLLQPVWQLIVAQRKNTAGWSVSPKMNVVAKLFWTGGAPDLIQRKIKDNCT</sequence>
<dbReference type="GeneID" id="22587524"/>
<dbReference type="InParanoid" id="A0A0A0HTY2"/>
<dbReference type="Proteomes" id="UP000001628">
    <property type="component" value="Unassembled WGS sequence"/>
</dbReference>